<feature type="region of interest" description="Disordered" evidence="1">
    <location>
        <begin position="1243"/>
        <end position="1304"/>
    </location>
</feature>
<dbReference type="SUPFAM" id="SSF63446">
    <property type="entry name" value="Type I dockerin domain"/>
    <property type="match status" value="1"/>
</dbReference>
<dbReference type="InterPro" id="IPR001322">
    <property type="entry name" value="Lamin_tail_dom"/>
</dbReference>
<proteinExistence type="predicted"/>
<reference evidence="3" key="1">
    <citation type="submission" date="2022-06" db="EMBL/GenBank/DDBJ databases">
        <title>Aeoliella straminimaris, a novel planctomycete from sediments.</title>
        <authorList>
            <person name="Vitorino I.R."/>
            <person name="Lage O.M."/>
        </authorList>
    </citation>
    <scope>NUCLEOTIDE SEQUENCE</scope>
    <source>
        <strain evidence="3">ICT_H6.2</strain>
    </source>
</reference>
<comment type="caution">
    <text evidence="3">The sequence shown here is derived from an EMBL/GenBank/DDBJ whole genome shotgun (WGS) entry which is preliminary data.</text>
</comment>
<dbReference type="PROSITE" id="PS51841">
    <property type="entry name" value="LTD"/>
    <property type="match status" value="1"/>
</dbReference>
<dbReference type="Pfam" id="PF00404">
    <property type="entry name" value="Dockerin_1"/>
    <property type="match status" value="1"/>
</dbReference>
<evidence type="ECO:0000259" key="2">
    <source>
        <dbReference type="PROSITE" id="PS51841"/>
    </source>
</evidence>
<dbReference type="SUPFAM" id="SSF74853">
    <property type="entry name" value="Lamin A/C globular tail domain"/>
    <property type="match status" value="2"/>
</dbReference>
<organism evidence="3 4">
    <name type="scientific">Aeoliella straminimaris</name>
    <dbReference type="NCBI Taxonomy" id="2954799"/>
    <lineage>
        <taxon>Bacteria</taxon>
        <taxon>Pseudomonadati</taxon>
        <taxon>Planctomycetota</taxon>
        <taxon>Planctomycetia</taxon>
        <taxon>Pirellulales</taxon>
        <taxon>Lacipirellulaceae</taxon>
        <taxon>Aeoliella</taxon>
    </lineage>
</organism>
<feature type="compositionally biased region" description="Low complexity" evidence="1">
    <location>
        <begin position="1269"/>
        <end position="1278"/>
    </location>
</feature>
<dbReference type="Proteomes" id="UP001155241">
    <property type="component" value="Unassembled WGS sequence"/>
</dbReference>
<dbReference type="InterPro" id="IPR059177">
    <property type="entry name" value="GH29D-like_dom"/>
</dbReference>
<dbReference type="RefSeq" id="WP_252853346.1">
    <property type="nucleotide sequence ID" value="NZ_JAMXLR010000051.1"/>
</dbReference>
<dbReference type="InterPro" id="IPR014867">
    <property type="entry name" value="Spore_coat_CotH_CotH2/3/7"/>
</dbReference>
<dbReference type="Gene3D" id="2.60.120.260">
    <property type="entry name" value="Galactose-binding domain-like"/>
    <property type="match status" value="1"/>
</dbReference>
<dbReference type="InterPro" id="IPR036415">
    <property type="entry name" value="Lamin_tail_dom_sf"/>
</dbReference>
<dbReference type="GO" id="GO:0000272">
    <property type="term" value="P:polysaccharide catabolic process"/>
    <property type="evidence" value="ECO:0007669"/>
    <property type="project" value="InterPro"/>
</dbReference>
<sequence length="1396" mass="151161">MYPRFETLEPRCVLASTPLITEFMASNQDTLLDGDGNSSDWIELYNPTAESIDLAGWHLTDNASSLGKWTFPELPQSMLGPGEYLVVFASGQDTETYIDPLGYLHTDFALGAGGEYLALTDPSEAIVHEYAPEFPSQSEDFSYGVEMLGTSSAVVDTASTLSYLVPTNGVLGTTWTEAGFDDSTWSTGTAGIGYEDSPGSSVNYASLLDTVIPSGTTSLYTRFEFNLSDPNAFDSLVLRMMYDDGFVAYLNGELIESDFAARSPEWNSVATGQRGDSIVADDFVEFDVSGHLAELVAGNNVLAIHSLNVSNSSDMLMIAELIGETNGQVGDPLRYGFFNTPTPGFANGQAFDGFVGDTQFSHDRGFYAESFDLQITSTTADAMIVYTMDGSEPLVDANLNIVNGVEFTGALNIASTTIVRAAAFKVGFEPTNIDTQTYLFVSDIVDQSPTGQAPVGFPSGSVNGQQFDYGMDPNIVGSPVWGPQLPAALTDIPTVSLVTDADNLFDASSGIYVNAGNHGRAWERPTSIELIHADGTVGFQTEAGLRIRGGFSRGDFNPKHSFRLFFRGEYGDAKLNFPMFGEIGADEFDAFDLRTAQNYAWSNDTFNNQNHNTFLRDIFARDIQGEMGQAHTRGDYYHLYLNGVYWGLYQTEERPEADYASTYFGGTDEDWDAVKASGSVIEATDGDLGAWNTLSSLVNAGFATDAAYYAIQGLNADGSENPSLEQHLDIDNLIDFMIGVNFTANRDMPLSLGNNSPNNFWAVRPRDGSHGWRWIAHDNEHSMGAQDHNVYHNGTGDISVGTSPANLNPRYIHQLLTDHEEYRVRFADRVQELFFNDGPLTVENAQALLDTRAAQMDLAIIAESARWGDQHNEPPRTKDTWLAEVDWLRNTFLTQRGNVVLQQFRSQGWLPDTNHDAPAFSQHGGYLPAGQTLAINNAESTGTIYYTLDGTDPRLPGGAIHGDALEYNGEFTLADHATVTARLLRNGEWSARIQADFVLADAAADSTNLRVTELNYHPAEPDDMEQGLGIDDGNQFEFIELRNVSAQTISLNGVAFVRAVAGSQLEGMTFEFGLQSLEPGEYVVVVNDLQAFEARYGTGINVAGSFEGNLSNAGETLTLVDSQGRTIQSFAFHDGDDNGEEAWPIAPDGEGATLVVVDVLGDYSDGANWMASSVINGTPGTADTQALPGDYNSDGMVDATDYQVWKSYFGQVVAIGTGADGNFDGIVDLADYTVWRNHLGVSQPATSSIQTPPGDVASPTAESVDRESSASLVASSLVDTSPTESNIQSPSQESAAAESAGADQALESWGRPASLWFSPVATLRQDSDIVLMEASMTASRGATPLPSELLQQRGPLIDRSNSKLVEADRQVLSRRVRDQAFADDSGLADDWLMQGR</sequence>
<keyword evidence="4" id="KW-1185">Reference proteome</keyword>
<feature type="compositionally biased region" description="Low complexity" evidence="1">
    <location>
        <begin position="1288"/>
        <end position="1304"/>
    </location>
</feature>
<dbReference type="GO" id="GO:0004553">
    <property type="term" value="F:hydrolase activity, hydrolyzing O-glycosyl compounds"/>
    <property type="evidence" value="ECO:0007669"/>
    <property type="project" value="InterPro"/>
</dbReference>
<protein>
    <submittedName>
        <fullName evidence="3">Lamin tail domain-containing protein</fullName>
    </submittedName>
</protein>
<dbReference type="InterPro" id="IPR002105">
    <property type="entry name" value="Dockerin_1_rpt"/>
</dbReference>
<evidence type="ECO:0000256" key="1">
    <source>
        <dbReference type="SAM" id="MobiDB-lite"/>
    </source>
</evidence>
<evidence type="ECO:0000313" key="4">
    <source>
        <dbReference type="Proteomes" id="UP001155241"/>
    </source>
</evidence>
<dbReference type="InterPro" id="IPR036439">
    <property type="entry name" value="Dockerin_dom_sf"/>
</dbReference>
<dbReference type="Pfam" id="PF13290">
    <property type="entry name" value="CHB_HEX_C_1"/>
    <property type="match status" value="2"/>
</dbReference>
<dbReference type="EMBL" id="JAMXLR010000051">
    <property type="protein sequence ID" value="MCO6045237.1"/>
    <property type="molecule type" value="Genomic_DNA"/>
</dbReference>
<dbReference type="Pfam" id="PF00932">
    <property type="entry name" value="LTD"/>
    <property type="match status" value="2"/>
</dbReference>
<dbReference type="Pfam" id="PF08757">
    <property type="entry name" value="CotH"/>
    <property type="match status" value="1"/>
</dbReference>
<gene>
    <name evidence="3" type="ORF">NG895_15100</name>
</gene>
<accession>A0A9X2JHA0</accession>
<dbReference type="Gene3D" id="2.60.40.1260">
    <property type="entry name" value="Lamin Tail domain"/>
    <property type="match status" value="1"/>
</dbReference>
<name>A0A9X2JHA0_9BACT</name>
<evidence type="ECO:0000313" key="3">
    <source>
        <dbReference type="EMBL" id="MCO6045237.1"/>
    </source>
</evidence>
<feature type="domain" description="LTD" evidence="2">
    <location>
        <begin position="16"/>
        <end position="196"/>
    </location>
</feature>
<dbReference type="Gene3D" id="1.10.1330.10">
    <property type="entry name" value="Dockerin domain"/>
    <property type="match status" value="1"/>
</dbReference>